<evidence type="ECO:0000256" key="1">
    <source>
        <dbReference type="SAM" id="MobiDB-lite"/>
    </source>
</evidence>
<dbReference type="EMBL" id="JAYMYR010000007">
    <property type="protein sequence ID" value="KAK7352615.1"/>
    <property type="molecule type" value="Genomic_DNA"/>
</dbReference>
<gene>
    <name evidence="2" type="ORF">VNO80_18039</name>
</gene>
<keyword evidence="3" id="KW-1185">Reference proteome</keyword>
<evidence type="ECO:0000313" key="3">
    <source>
        <dbReference type="Proteomes" id="UP001374584"/>
    </source>
</evidence>
<accession>A0AAN9MDF4</accession>
<dbReference type="Proteomes" id="UP001374584">
    <property type="component" value="Unassembled WGS sequence"/>
</dbReference>
<sequence>MHHKKRSRSQERRKMQLANREDSREKMGLYGDTWFLNPEEATAAPRLSHVTRWCWCGAWNHAAVGLPNQLTYFRLSDNCQQQSLLRF</sequence>
<feature type="compositionally biased region" description="Basic and acidic residues" evidence="1">
    <location>
        <begin position="8"/>
        <end position="24"/>
    </location>
</feature>
<proteinExistence type="predicted"/>
<feature type="region of interest" description="Disordered" evidence="1">
    <location>
        <begin position="1"/>
        <end position="24"/>
    </location>
</feature>
<dbReference type="AlphaFoldDB" id="A0AAN9MDF4"/>
<name>A0AAN9MDF4_PHACN</name>
<organism evidence="2 3">
    <name type="scientific">Phaseolus coccineus</name>
    <name type="common">Scarlet runner bean</name>
    <name type="synonym">Phaseolus multiflorus</name>
    <dbReference type="NCBI Taxonomy" id="3886"/>
    <lineage>
        <taxon>Eukaryota</taxon>
        <taxon>Viridiplantae</taxon>
        <taxon>Streptophyta</taxon>
        <taxon>Embryophyta</taxon>
        <taxon>Tracheophyta</taxon>
        <taxon>Spermatophyta</taxon>
        <taxon>Magnoliopsida</taxon>
        <taxon>eudicotyledons</taxon>
        <taxon>Gunneridae</taxon>
        <taxon>Pentapetalae</taxon>
        <taxon>rosids</taxon>
        <taxon>fabids</taxon>
        <taxon>Fabales</taxon>
        <taxon>Fabaceae</taxon>
        <taxon>Papilionoideae</taxon>
        <taxon>50 kb inversion clade</taxon>
        <taxon>NPAAA clade</taxon>
        <taxon>indigoferoid/millettioid clade</taxon>
        <taxon>Phaseoleae</taxon>
        <taxon>Phaseolus</taxon>
    </lineage>
</organism>
<reference evidence="2 3" key="1">
    <citation type="submission" date="2024-01" db="EMBL/GenBank/DDBJ databases">
        <title>The genomes of 5 underutilized Papilionoideae crops provide insights into root nodulation and disease resistanc.</title>
        <authorList>
            <person name="Jiang F."/>
        </authorList>
    </citation>
    <scope>NUCLEOTIDE SEQUENCE [LARGE SCALE GENOMIC DNA]</scope>
    <source>
        <strain evidence="2">JINMINGXINNONG_FW02</strain>
        <tissue evidence="2">Leaves</tissue>
    </source>
</reference>
<evidence type="ECO:0000313" key="2">
    <source>
        <dbReference type="EMBL" id="KAK7352615.1"/>
    </source>
</evidence>
<protein>
    <submittedName>
        <fullName evidence="2">Uncharacterized protein</fullName>
    </submittedName>
</protein>
<comment type="caution">
    <text evidence="2">The sequence shown here is derived from an EMBL/GenBank/DDBJ whole genome shotgun (WGS) entry which is preliminary data.</text>
</comment>